<dbReference type="Proteomes" id="UP000240493">
    <property type="component" value="Unassembled WGS sequence"/>
</dbReference>
<evidence type="ECO:0000259" key="2">
    <source>
        <dbReference type="Pfam" id="PF24355"/>
    </source>
</evidence>
<evidence type="ECO:0000256" key="1">
    <source>
        <dbReference type="SAM" id="MobiDB-lite"/>
    </source>
</evidence>
<evidence type="ECO:0000313" key="3">
    <source>
        <dbReference type="EMBL" id="PTB40704.1"/>
    </source>
</evidence>
<name>A0A2T3Z7B1_TRIA4</name>
<protein>
    <recommendedName>
        <fullName evidence="2">DUF7514 domain-containing protein</fullName>
    </recommendedName>
</protein>
<sequence>MAVPRSNGSTPPEAIQYAYMFESDRSPTKQFDALLRAIARFIVAELGDKNDTHLTPKKLAAFYKAVGGDYDSLFLETPHSTISYMWHVTGCQHSLQPTENDYDPPSIPALTPRGFSRWEAVEVLLGPEEHVPFLQYAVKHWDLRHPETGQVFPPDLPASVFPSQPDQEVDRWHKSCADQMRDDATREEEKASMPSSSSAPKPEPSPEPAAPRFAYFHPPDPFHPANRFYPSDPFRATSPPRPRAADPNQSERFYYVHVGDRYGANFGQRPPVRSPERPRRQRPADDAGRRRSLSDYASNRQPNPDSIRHSYSGTYLNPDSTRTTPSRPSQGRRHSHLPRTSDSSDDESEDNTMHMRARRRQRTVSPHSGIRRVVPPSSGPPPPSAGSSVPSFRTHRSDSRAEEARRRGSPLGSLREKFTETVSNIFPGNQSRGSSRQSSVNNPIRVRRSRESIPPSRLNQNHSDLSDCVSEGSSEEEIRHRHRLRQQRERSYRADDQDRERQHLHRTDSQRRASSHTDTDRRRDAGWDVRDRDHIRGERKWDRRSMEDDIPSSGIPSRRYQESTYT</sequence>
<dbReference type="PANTHER" id="PTHR39611:SF2">
    <property type="entry name" value="HYDROXYPROLINE-RICH GLYCOPROTEIN DZ-HRGP"/>
    <property type="match status" value="1"/>
</dbReference>
<dbReference type="PANTHER" id="PTHR39611">
    <property type="entry name" value="HYDROXYPROLINE-RICH GLYCOPROTEIN DZ-HRGP-RELATED"/>
    <property type="match status" value="1"/>
</dbReference>
<feature type="compositionally biased region" description="Low complexity" evidence="1">
    <location>
        <begin position="428"/>
        <end position="441"/>
    </location>
</feature>
<organism evidence="3 4">
    <name type="scientific">Trichoderma asperellum (strain ATCC 204424 / CBS 433.97 / NBRC 101777)</name>
    <dbReference type="NCBI Taxonomy" id="1042311"/>
    <lineage>
        <taxon>Eukaryota</taxon>
        <taxon>Fungi</taxon>
        <taxon>Dikarya</taxon>
        <taxon>Ascomycota</taxon>
        <taxon>Pezizomycotina</taxon>
        <taxon>Sordariomycetes</taxon>
        <taxon>Hypocreomycetidae</taxon>
        <taxon>Hypocreales</taxon>
        <taxon>Hypocreaceae</taxon>
        <taxon>Trichoderma</taxon>
    </lineage>
</organism>
<feature type="compositionally biased region" description="Basic and acidic residues" evidence="1">
    <location>
        <begin position="395"/>
        <end position="406"/>
    </location>
</feature>
<evidence type="ECO:0000313" key="4">
    <source>
        <dbReference type="Proteomes" id="UP000240493"/>
    </source>
</evidence>
<feature type="domain" description="DUF7514" evidence="2">
    <location>
        <begin position="19"/>
        <end position="177"/>
    </location>
</feature>
<dbReference type="Pfam" id="PF24355">
    <property type="entry name" value="DUF7514"/>
    <property type="match status" value="1"/>
</dbReference>
<dbReference type="EMBL" id="KZ679262">
    <property type="protein sequence ID" value="PTB40704.1"/>
    <property type="molecule type" value="Genomic_DNA"/>
</dbReference>
<feature type="region of interest" description="Disordered" evidence="1">
    <location>
        <begin position="262"/>
        <end position="566"/>
    </location>
</feature>
<feature type="compositionally biased region" description="Basic and acidic residues" evidence="1">
    <location>
        <begin position="486"/>
        <end position="547"/>
    </location>
</feature>
<feature type="region of interest" description="Disordered" evidence="1">
    <location>
        <begin position="180"/>
        <end position="250"/>
    </location>
</feature>
<feature type="compositionally biased region" description="Basic and acidic residues" evidence="1">
    <location>
        <begin position="274"/>
        <end position="293"/>
    </location>
</feature>
<keyword evidence="4" id="KW-1185">Reference proteome</keyword>
<dbReference type="InterPro" id="IPR055936">
    <property type="entry name" value="DUF7514"/>
</dbReference>
<accession>A0A2T3Z7B1</accession>
<proteinExistence type="predicted"/>
<reference evidence="3 4" key="1">
    <citation type="submission" date="2016-07" db="EMBL/GenBank/DDBJ databases">
        <title>Multiple horizontal gene transfer events from other fungi enriched the ability of initially mycotrophic Trichoderma (Ascomycota) to feed on dead plant biomass.</title>
        <authorList>
            <consortium name="DOE Joint Genome Institute"/>
            <person name="Aerts A."/>
            <person name="Atanasova L."/>
            <person name="Chenthamara K."/>
            <person name="Zhang J."/>
            <person name="Grujic M."/>
            <person name="Henrissat B."/>
            <person name="Kuo A."/>
            <person name="Salamov A."/>
            <person name="Lipzen A."/>
            <person name="Labutti K."/>
            <person name="Barry K."/>
            <person name="Miao Y."/>
            <person name="Rahimi M.J."/>
            <person name="Shen Q."/>
            <person name="Grigoriev I.V."/>
            <person name="Kubicek C.P."/>
            <person name="Druzhinina I.S."/>
        </authorList>
    </citation>
    <scope>NUCLEOTIDE SEQUENCE [LARGE SCALE GENOMIC DNA]</scope>
    <source>
        <strain evidence="3 4">CBS 433.97</strain>
    </source>
</reference>
<feature type="compositionally biased region" description="Basic and acidic residues" evidence="1">
    <location>
        <begin position="180"/>
        <end position="191"/>
    </location>
</feature>
<feature type="compositionally biased region" description="Polar residues" evidence="1">
    <location>
        <begin position="295"/>
        <end position="329"/>
    </location>
</feature>
<gene>
    <name evidence="3" type="ORF">M441DRAFT_141500</name>
</gene>
<dbReference type="AlphaFoldDB" id="A0A2T3Z7B1"/>
<dbReference type="OrthoDB" id="5420895at2759"/>